<evidence type="ECO:0000313" key="3">
    <source>
        <dbReference type="Proteomes" id="UP000181917"/>
    </source>
</evidence>
<protein>
    <submittedName>
        <fullName evidence="2">Uncharacterized protein</fullName>
    </submittedName>
</protein>
<feature type="region of interest" description="Disordered" evidence="1">
    <location>
        <begin position="426"/>
        <end position="457"/>
    </location>
</feature>
<sequence>MTTIALDGRKVSAVAPFRRKPEGVLHAEMIPSACPDPALAMDSRRDPYWDRLWAPGSQAVWTTAAMAKQRIADGAAALRKEMQLTSHEALEKTLHGYNWKEKLACWAVLDSWRTVTAEQMAAITGRSYLADENGSTVAASFALGLMDIGAFPNPLATRTAQRAAVYRPGNSEAFDVIAQHLTWPERLSVTGGQEWSARGLHDRHNVLSTELCLRAAEYLPLGAVLGEKFATTELLAGSGLGKELKGTFNRRADGVLVREDGLRIAIELTASTGPAFKNKVRKWAELMTQRPLETSGLTVLFVAAPHPDRTAGGKDPRAGIYRTLAEVLRSFPGTGEDSPAARIGVANWEEWFPGRHLMSEAFFTLKADFALNDAKGPDKWASRELLGDYPFTPWETFDATAVIENAPLLAATPHWMRTGDHTGLIGSPSSRAGSRLVHKDPARPEKTKGRALGEAVGAAGKAKLPDRLRIEG</sequence>
<dbReference type="KEGG" id="acry:AC20117_20520"/>
<evidence type="ECO:0000256" key="1">
    <source>
        <dbReference type="SAM" id="MobiDB-lite"/>
    </source>
</evidence>
<dbReference type="EMBL" id="FNKH01000002">
    <property type="protein sequence ID" value="SDR06857.1"/>
    <property type="molecule type" value="Genomic_DNA"/>
</dbReference>
<proteinExistence type="predicted"/>
<dbReference type="AlphaFoldDB" id="A0A1H1G0V0"/>
<evidence type="ECO:0000313" key="2">
    <source>
        <dbReference type="EMBL" id="SDR06857.1"/>
    </source>
</evidence>
<gene>
    <name evidence="2" type="ORF">SAMN04489742_3772</name>
</gene>
<organism evidence="2 3">
    <name type="scientific">Crystallibacter crystallopoietes</name>
    <dbReference type="NCBI Taxonomy" id="37928"/>
    <lineage>
        <taxon>Bacteria</taxon>
        <taxon>Bacillati</taxon>
        <taxon>Actinomycetota</taxon>
        <taxon>Actinomycetes</taxon>
        <taxon>Micrococcales</taxon>
        <taxon>Micrococcaceae</taxon>
        <taxon>Crystallibacter</taxon>
    </lineage>
</organism>
<accession>A0A1H1G0V0</accession>
<keyword evidence="3" id="KW-1185">Reference proteome</keyword>
<feature type="compositionally biased region" description="Basic and acidic residues" evidence="1">
    <location>
        <begin position="437"/>
        <end position="448"/>
    </location>
</feature>
<reference evidence="2 3" key="1">
    <citation type="submission" date="2016-10" db="EMBL/GenBank/DDBJ databases">
        <authorList>
            <person name="de Groot N.N."/>
        </authorList>
    </citation>
    <scope>NUCLEOTIDE SEQUENCE [LARGE SCALE GENOMIC DNA]</scope>
    <source>
        <strain evidence="2 3">DSM 20117</strain>
    </source>
</reference>
<name>A0A1H1G0V0_9MICC</name>
<dbReference type="Proteomes" id="UP000181917">
    <property type="component" value="Unassembled WGS sequence"/>
</dbReference>
<dbReference type="RefSeq" id="WP_074701946.1">
    <property type="nucleotide sequence ID" value="NZ_CP018863.1"/>
</dbReference>
<dbReference type="OrthoDB" id="3243382at2"/>